<name>A0A2K9BHH1_BIFBR</name>
<proteinExistence type="predicted"/>
<evidence type="ECO:0000313" key="1">
    <source>
        <dbReference type="EMBL" id="AUE03089.1"/>
    </source>
</evidence>
<evidence type="ECO:0000313" key="2">
    <source>
        <dbReference type="Proteomes" id="UP000232491"/>
    </source>
</evidence>
<dbReference type="Proteomes" id="UP000232491">
    <property type="component" value="Chromosome"/>
</dbReference>
<dbReference type="EMBL" id="CP021558">
    <property type="protein sequence ID" value="AUE03089.1"/>
    <property type="molecule type" value="Genomic_DNA"/>
</dbReference>
<protein>
    <submittedName>
        <fullName evidence="1">Uncharacterized protein</fullName>
    </submittedName>
</protein>
<organism evidence="1 2">
    <name type="scientific">Bifidobacterium breve</name>
    <dbReference type="NCBI Taxonomy" id="1685"/>
    <lineage>
        <taxon>Bacteria</taxon>
        <taxon>Bacillati</taxon>
        <taxon>Actinomycetota</taxon>
        <taxon>Actinomycetes</taxon>
        <taxon>Bifidobacteriales</taxon>
        <taxon>Bifidobacteriaceae</taxon>
        <taxon>Bifidobacterium</taxon>
    </lineage>
</organism>
<reference evidence="1 2" key="1">
    <citation type="submission" date="2017-05" db="EMBL/GenBank/DDBJ databases">
        <title>Comparative genomics and methylome analysis of the gut commensal Bifidobacterium breve.</title>
        <authorList>
            <person name="Bottacini F."/>
            <person name="Morrissey R."/>
            <person name="Roberts R.J."/>
            <person name="James K."/>
            <person name="van Breen J."/>
            <person name="Egan M."/>
            <person name="Lambert J."/>
            <person name="van Limpt K."/>
            <person name="Stanton C."/>
            <person name="Knol J."/>
            <person name="O' Connell Motherway M."/>
            <person name="van Sinderen D."/>
        </authorList>
    </citation>
    <scope>NUCLEOTIDE SEQUENCE [LARGE SCALE GENOMIC DNA]</scope>
    <source>
        <strain evidence="1 2">215W447a</strain>
    </source>
</reference>
<dbReference type="RefSeq" id="WP_106641434.1">
    <property type="nucleotide sequence ID" value="NZ_CP021558.1"/>
</dbReference>
<sequence length="127" mass="14332">MDSEKLAAYESGCTCWRLVDQYVGWGEQPREMLGITIFTGATPDGERLPGLPSRYEAFRLVMKALDRYVLGDTDPLNLDLGSPDSMYSLEYLGRGAETARELRERHPHGGMLMLDQKGNLLTEKDFE</sequence>
<dbReference type="AlphaFoldDB" id="A0A2K9BHH1"/>
<accession>A0A2K9BHH1</accession>
<gene>
    <name evidence="1" type="ORF">BB215W447A_1071</name>
</gene>